<proteinExistence type="predicted"/>
<gene>
    <name evidence="1" type="ORF">KSU1_C1170</name>
</gene>
<dbReference type="STRING" id="247490.KSU1_C1170"/>
<reference evidence="1 2" key="1">
    <citation type="journal article" date="2012" name="FEBS Lett.">
        <title>Anammox organism KSU-1 expresses a NirK-type copper-containing nitrite reductase instead of a NirS-type with cytochrome cd1.</title>
        <authorList>
            <person name="Hira D."/>
            <person name="Toh H."/>
            <person name="Migita C.T."/>
            <person name="Okubo H."/>
            <person name="Nishiyama T."/>
            <person name="Hattori M."/>
            <person name="Furukawa K."/>
            <person name="Fujii T."/>
        </authorList>
    </citation>
    <scope>NUCLEOTIDE SEQUENCE [LARGE SCALE GENOMIC DNA]</scope>
</reference>
<keyword evidence="2" id="KW-1185">Reference proteome</keyword>
<name>I3IM21_9BACT</name>
<protein>
    <submittedName>
        <fullName evidence="1">Uncharacterized protein</fullName>
    </submittedName>
</protein>
<organism evidence="1 2">
    <name type="scientific">Candidatus Jettenia caeni</name>
    <dbReference type="NCBI Taxonomy" id="247490"/>
    <lineage>
        <taxon>Bacteria</taxon>
        <taxon>Pseudomonadati</taxon>
        <taxon>Planctomycetota</taxon>
        <taxon>Candidatus Brocadiia</taxon>
        <taxon>Candidatus Brocadiales</taxon>
        <taxon>Candidatus Brocadiaceae</taxon>
        <taxon>Candidatus Jettenia</taxon>
    </lineage>
</organism>
<evidence type="ECO:0000313" key="1">
    <source>
        <dbReference type="EMBL" id="GAB62766.1"/>
    </source>
</evidence>
<accession>I3IM21</accession>
<dbReference type="AlphaFoldDB" id="I3IM21"/>
<evidence type="ECO:0000313" key="2">
    <source>
        <dbReference type="Proteomes" id="UP000002985"/>
    </source>
</evidence>
<dbReference type="Proteomes" id="UP000002985">
    <property type="component" value="Unassembled WGS sequence"/>
</dbReference>
<dbReference type="EMBL" id="BAFH01000003">
    <property type="protein sequence ID" value="GAB62766.1"/>
    <property type="molecule type" value="Genomic_DNA"/>
</dbReference>
<comment type="caution">
    <text evidence="1">The sequence shown here is derived from an EMBL/GenBank/DDBJ whole genome shotgun (WGS) entry which is preliminary data.</text>
</comment>
<sequence>MKTEKILNQLIKPLVLSGAYKDETVALKDIVATQIEKKIKSYNRTALLHKAG</sequence>